<reference evidence="2 3" key="1">
    <citation type="journal article" date="2016" name="Nat. Commun.">
        <title>Thousands of microbial genomes shed light on interconnected biogeochemical processes in an aquifer system.</title>
        <authorList>
            <person name="Anantharaman K."/>
            <person name="Brown C.T."/>
            <person name="Hug L.A."/>
            <person name="Sharon I."/>
            <person name="Castelle C.J."/>
            <person name="Probst A.J."/>
            <person name="Thomas B.C."/>
            <person name="Singh A."/>
            <person name="Wilkins M.J."/>
            <person name="Karaoz U."/>
            <person name="Brodie E.L."/>
            <person name="Williams K.H."/>
            <person name="Hubbard S.S."/>
            <person name="Banfield J.F."/>
        </authorList>
    </citation>
    <scope>NUCLEOTIDE SEQUENCE [LARGE SCALE GENOMIC DNA]</scope>
</reference>
<comment type="caution">
    <text evidence="2">The sequence shown here is derived from an EMBL/GenBank/DDBJ whole genome shotgun (WGS) entry which is preliminary data.</text>
</comment>
<sequence length="379" mass="41822">MRKILIVTERRADYSRFKPIIDEIKKDPELDYYLVATGIHLLEEYGKSVDLIKRDKIKVSKVIPMFRRGAPDTGAEMVRATGHFMVEIATVLEKVKPDIVLSGFDIGANFATAVVAAHMNIPTGHVQGGEVSGSIDESLRHATTKFAHFHFPATKEAAQRIVRLGENPKYVFPVGCPSLDALISAREIAPEALKKECGIDVREKFILIIQHTVTTEINDVPEHIRATLDAVKDAGIPALLLYPNNDAGAGAILTAIRGTNIHHVRTLSYGVFANVLKRATMLLGNSSTGIHETATFKIPTVNIGDRQKGRMRPKNVIDVPNNALAIKKAIHTVLYDKAFARRVRTCTNPYGDGKTAARIVKILKEIPLTKELIKKNFVE</sequence>
<dbReference type="NCBIfam" id="TIGR03568">
    <property type="entry name" value="NeuC_NnaA"/>
    <property type="match status" value="1"/>
</dbReference>
<dbReference type="PANTHER" id="PTHR43174:SF3">
    <property type="entry name" value="UDP-N-ACETYLGLUCOSAMINE 2-EPIMERASE"/>
    <property type="match status" value="1"/>
</dbReference>
<dbReference type="EMBL" id="MHLN01000003">
    <property type="protein sequence ID" value="OGZ12557.1"/>
    <property type="molecule type" value="Genomic_DNA"/>
</dbReference>
<dbReference type="Gene3D" id="3.40.50.2000">
    <property type="entry name" value="Glycogen Phosphorylase B"/>
    <property type="match status" value="2"/>
</dbReference>
<dbReference type="PANTHER" id="PTHR43174">
    <property type="entry name" value="UDP-N-ACETYLGLUCOSAMINE 2-EPIMERASE"/>
    <property type="match status" value="1"/>
</dbReference>
<evidence type="ECO:0000259" key="1">
    <source>
        <dbReference type="Pfam" id="PF02350"/>
    </source>
</evidence>
<feature type="domain" description="UDP-N-acetylglucosamine 2-epimerase" evidence="1">
    <location>
        <begin position="23"/>
        <end position="364"/>
    </location>
</feature>
<evidence type="ECO:0000313" key="2">
    <source>
        <dbReference type="EMBL" id="OGZ12557.1"/>
    </source>
</evidence>
<protein>
    <submittedName>
        <fullName evidence="2">UDP-N-acetyl-D-glucosamine 2-epimerase, UDP-hydrolysing</fullName>
    </submittedName>
</protein>
<dbReference type="Pfam" id="PF02350">
    <property type="entry name" value="Epimerase_2"/>
    <property type="match status" value="1"/>
</dbReference>
<gene>
    <name evidence="2" type="ORF">A3D67_04080</name>
</gene>
<accession>A0A1G2DFX2</accession>
<dbReference type="GO" id="GO:0004553">
    <property type="term" value="F:hydrolase activity, hydrolyzing O-glycosyl compounds"/>
    <property type="evidence" value="ECO:0007669"/>
    <property type="project" value="InterPro"/>
</dbReference>
<dbReference type="InterPro" id="IPR020004">
    <property type="entry name" value="UDP-GlcNAc_Epase"/>
</dbReference>
<evidence type="ECO:0000313" key="3">
    <source>
        <dbReference type="Proteomes" id="UP000178099"/>
    </source>
</evidence>
<dbReference type="AlphaFoldDB" id="A0A1G2DFX2"/>
<dbReference type="InterPro" id="IPR029767">
    <property type="entry name" value="WecB-like"/>
</dbReference>
<name>A0A1G2DFX2_9BACT</name>
<organism evidence="2 3">
    <name type="scientific">Candidatus Lloydbacteria bacterium RIFCSPHIGHO2_02_FULL_51_22</name>
    <dbReference type="NCBI Taxonomy" id="1798663"/>
    <lineage>
        <taxon>Bacteria</taxon>
        <taxon>Candidatus Lloydiibacteriota</taxon>
    </lineage>
</organism>
<dbReference type="InterPro" id="IPR003331">
    <property type="entry name" value="UDP_GlcNAc_Epimerase_2_dom"/>
</dbReference>
<proteinExistence type="predicted"/>
<dbReference type="SUPFAM" id="SSF53756">
    <property type="entry name" value="UDP-Glycosyltransferase/glycogen phosphorylase"/>
    <property type="match status" value="1"/>
</dbReference>
<dbReference type="Proteomes" id="UP000178099">
    <property type="component" value="Unassembled WGS sequence"/>
</dbReference>
<dbReference type="GO" id="GO:0006047">
    <property type="term" value="P:UDP-N-acetylglucosamine metabolic process"/>
    <property type="evidence" value="ECO:0007669"/>
    <property type="project" value="InterPro"/>
</dbReference>